<comment type="caution">
    <text evidence="1">The sequence shown here is derived from an EMBL/GenBank/DDBJ whole genome shotgun (WGS) entry which is preliminary data.</text>
</comment>
<dbReference type="SUPFAM" id="SSF56784">
    <property type="entry name" value="HAD-like"/>
    <property type="match status" value="1"/>
</dbReference>
<dbReference type="InterPro" id="IPR036412">
    <property type="entry name" value="HAD-like_sf"/>
</dbReference>
<dbReference type="PANTHER" id="PTHR47478:SF1">
    <property type="entry name" value="PYRIMIDINE 5'-NUCLEOTIDASE YJJG"/>
    <property type="match status" value="1"/>
</dbReference>
<dbReference type="Proteomes" id="UP000824118">
    <property type="component" value="Unassembled WGS sequence"/>
</dbReference>
<dbReference type="InterPro" id="IPR011951">
    <property type="entry name" value="HAD-SF_hydro_IA_YjjG/PynA"/>
</dbReference>
<dbReference type="InterPro" id="IPR006439">
    <property type="entry name" value="HAD-SF_hydro_IA"/>
</dbReference>
<dbReference type="GO" id="GO:0008253">
    <property type="term" value="F:5'-nucleotidase activity"/>
    <property type="evidence" value="ECO:0007669"/>
    <property type="project" value="InterPro"/>
</dbReference>
<dbReference type="InterPro" id="IPR023214">
    <property type="entry name" value="HAD_sf"/>
</dbReference>
<dbReference type="EMBL" id="DVNG01000036">
    <property type="protein sequence ID" value="HIU49923.1"/>
    <property type="molecule type" value="Genomic_DNA"/>
</dbReference>
<dbReference type="NCBIfam" id="TIGR01549">
    <property type="entry name" value="HAD-SF-IA-v1"/>
    <property type="match status" value="1"/>
</dbReference>
<dbReference type="SFLD" id="SFLDG01129">
    <property type="entry name" value="C1.5:_HAD__Beta-PGM__Phosphata"/>
    <property type="match status" value="1"/>
</dbReference>
<gene>
    <name evidence="1" type="ORF">IAD22_02765</name>
</gene>
<dbReference type="NCBIfam" id="TIGR02254">
    <property type="entry name" value="YjjG_YfnB"/>
    <property type="match status" value="1"/>
</dbReference>
<protein>
    <submittedName>
        <fullName evidence="1">Noncanonical pyrimidine nucleotidase, YjjG family</fullName>
    </submittedName>
</protein>
<dbReference type="PANTHER" id="PTHR47478">
    <property type="match status" value="1"/>
</dbReference>
<dbReference type="Pfam" id="PF00702">
    <property type="entry name" value="Hydrolase"/>
    <property type="match status" value="1"/>
</dbReference>
<dbReference type="SFLD" id="SFLDS00003">
    <property type="entry name" value="Haloacid_Dehalogenase"/>
    <property type="match status" value="1"/>
</dbReference>
<reference evidence="1" key="1">
    <citation type="submission" date="2020-10" db="EMBL/GenBank/DDBJ databases">
        <authorList>
            <person name="Gilroy R."/>
        </authorList>
    </citation>
    <scope>NUCLEOTIDE SEQUENCE</scope>
    <source>
        <strain evidence="1">ChiGjej1B1-1684</strain>
    </source>
</reference>
<accession>A0A9D1LXM7</accession>
<reference evidence="1" key="2">
    <citation type="journal article" date="2021" name="PeerJ">
        <title>Extensive microbial diversity within the chicken gut microbiome revealed by metagenomics and culture.</title>
        <authorList>
            <person name="Gilroy R."/>
            <person name="Ravi A."/>
            <person name="Getino M."/>
            <person name="Pursley I."/>
            <person name="Horton D.L."/>
            <person name="Alikhan N.F."/>
            <person name="Baker D."/>
            <person name="Gharbi K."/>
            <person name="Hall N."/>
            <person name="Watson M."/>
            <person name="Adriaenssens E.M."/>
            <person name="Foster-Nyarko E."/>
            <person name="Jarju S."/>
            <person name="Secka A."/>
            <person name="Antonio M."/>
            <person name="Oren A."/>
            <person name="Chaudhuri R.R."/>
            <person name="La Ragione R."/>
            <person name="Hildebrand F."/>
            <person name="Pallen M.J."/>
        </authorList>
    </citation>
    <scope>NUCLEOTIDE SEQUENCE</scope>
    <source>
        <strain evidence="1">ChiGjej1B1-1684</strain>
    </source>
</reference>
<dbReference type="InterPro" id="IPR052550">
    <property type="entry name" value="Pyrimidine_5'-ntase_YjjG"/>
</dbReference>
<dbReference type="InterPro" id="IPR023198">
    <property type="entry name" value="PGP-like_dom2"/>
</dbReference>
<sequence length="240" mass="27815">MPDTLRYPVVLMDADETLLDFKKSEDFAIKNAMKEFRLPFKEGDEKLYSRINKETWKSLERKEITREQLKTLRFSRFFEALGYDFEVDCHKFHLCYIDKLSQHGFMLPGAMEFLQEICKIAEVYVVTNGLAAAQKGRMKDSGIDKVVKKVFFSEEVGFQKPEKEFFDNVFEEIGLCDKSKAIILGDSLTSDMQGGKNAGIATCLYLGDNDDVADEKNLCDFKIKDYKEFFSIVRYDRKNP</sequence>
<dbReference type="Gene3D" id="1.10.150.240">
    <property type="entry name" value="Putative phosphatase, domain 2"/>
    <property type="match status" value="1"/>
</dbReference>
<dbReference type="AlphaFoldDB" id="A0A9D1LXM7"/>
<evidence type="ECO:0000313" key="2">
    <source>
        <dbReference type="Proteomes" id="UP000824118"/>
    </source>
</evidence>
<organism evidence="1 2">
    <name type="scientific">Candidatus Limousia pullorum</name>
    <dbReference type="NCBI Taxonomy" id="2840860"/>
    <lineage>
        <taxon>Bacteria</taxon>
        <taxon>Bacillati</taxon>
        <taxon>Bacillota</taxon>
        <taxon>Clostridia</taxon>
        <taxon>Eubacteriales</taxon>
        <taxon>Oscillospiraceae</taxon>
        <taxon>Oscillospiraceae incertae sedis</taxon>
        <taxon>Candidatus Limousia</taxon>
    </lineage>
</organism>
<evidence type="ECO:0000313" key="1">
    <source>
        <dbReference type="EMBL" id="HIU49923.1"/>
    </source>
</evidence>
<name>A0A9D1LXM7_9FIRM</name>
<proteinExistence type="predicted"/>
<dbReference type="Gene3D" id="3.40.50.1000">
    <property type="entry name" value="HAD superfamily/HAD-like"/>
    <property type="match status" value="1"/>
</dbReference>